<dbReference type="EMBL" id="SODL02000002">
    <property type="protein sequence ID" value="MCP2367310.1"/>
    <property type="molecule type" value="Genomic_DNA"/>
</dbReference>
<name>A0A1H1ZWY9_9MICO</name>
<gene>
    <name evidence="3" type="ORF">BCL57_001464</name>
    <name evidence="4" type="ORF">SAMN04489721_3388</name>
</gene>
<evidence type="ECO:0000313" key="5">
    <source>
        <dbReference type="Proteomes" id="UP000199482"/>
    </source>
</evidence>
<evidence type="ECO:0000313" key="3">
    <source>
        <dbReference type="EMBL" id="MCP2367310.1"/>
    </source>
</evidence>
<organism evidence="4 5">
    <name type="scientific">Agromyces flavus</name>
    <dbReference type="NCBI Taxonomy" id="589382"/>
    <lineage>
        <taxon>Bacteria</taxon>
        <taxon>Bacillati</taxon>
        <taxon>Actinomycetota</taxon>
        <taxon>Actinomycetes</taxon>
        <taxon>Micrococcales</taxon>
        <taxon>Microbacteriaceae</taxon>
        <taxon>Agromyces</taxon>
    </lineage>
</organism>
<reference evidence="4" key="2">
    <citation type="submission" date="2016-10" db="EMBL/GenBank/DDBJ databases">
        <authorList>
            <person name="de Groot N.N."/>
        </authorList>
    </citation>
    <scope>NUCLEOTIDE SEQUENCE [LARGE SCALE GENOMIC DNA]</scope>
    <source>
        <strain evidence="4">CPCC 202695</strain>
    </source>
</reference>
<feature type="signal peptide" evidence="2">
    <location>
        <begin position="1"/>
        <end position="25"/>
    </location>
</feature>
<dbReference type="EMBL" id="LT629755">
    <property type="protein sequence ID" value="SDT38087.1"/>
    <property type="molecule type" value="Genomic_DNA"/>
</dbReference>
<keyword evidence="6" id="KW-1185">Reference proteome</keyword>
<feature type="region of interest" description="Disordered" evidence="1">
    <location>
        <begin position="37"/>
        <end position="59"/>
    </location>
</feature>
<proteinExistence type="predicted"/>
<dbReference type="AlphaFoldDB" id="A0A1H1ZWY9"/>
<protein>
    <submittedName>
        <fullName evidence="4">Uncharacterized protein</fullName>
    </submittedName>
</protein>
<reference evidence="5" key="1">
    <citation type="submission" date="2016-10" db="EMBL/GenBank/DDBJ databases">
        <authorList>
            <person name="Varghese N."/>
            <person name="Submissions S."/>
        </authorList>
    </citation>
    <scope>NUCLEOTIDE SEQUENCE [LARGE SCALE GENOMIC DNA]</scope>
    <source>
        <strain evidence="5">CPCC 202695</strain>
    </source>
</reference>
<reference evidence="3" key="3">
    <citation type="submission" date="2022-06" db="EMBL/GenBank/DDBJ databases">
        <title>Genomic Encyclopedia of Type Strains, Phase III (KMG-III): the genomes of soil and plant-associated and newly described type strains.</title>
        <authorList>
            <person name="Whitman W."/>
        </authorList>
    </citation>
    <scope>NUCLEOTIDE SEQUENCE</scope>
    <source>
        <strain evidence="3">CPCC 202695</strain>
    </source>
</reference>
<feature type="chain" id="PRO_5009268172" evidence="2">
    <location>
        <begin position="26"/>
        <end position="59"/>
    </location>
</feature>
<accession>A0A1H1ZWY9</accession>
<dbReference type="Proteomes" id="UP000199482">
    <property type="component" value="Chromosome I"/>
</dbReference>
<dbReference type="Proteomes" id="UP000893823">
    <property type="component" value="Unassembled WGS sequence"/>
</dbReference>
<evidence type="ECO:0000313" key="4">
    <source>
        <dbReference type="EMBL" id="SDT38087.1"/>
    </source>
</evidence>
<dbReference type="STRING" id="589382.SAMN04489721_3388"/>
<dbReference type="RefSeq" id="WP_092675019.1">
    <property type="nucleotide sequence ID" value="NZ_BMDN01000002.1"/>
</dbReference>
<evidence type="ECO:0000256" key="2">
    <source>
        <dbReference type="SAM" id="SignalP"/>
    </source>
</evidence>
<evidence type="ECO:0000256" key="1">
    <source>
        <dbReference type="SAM" id="MobiDB-lite"/>
    </source>
</evidence>
<sequence length="59" mass="6190">MDVLLTTLSALGLSALAAAMLFALAAVNGTPLIHRRRAAGGTESLPVDDAERRPPRHRA</sequence>
<evidence type="ECO:0000313" key="6">
    <source>
        <dbReference type="Proteomes" id="UP000893823"/>
    </source>
</evidence>
<keyword evidence="2" id="KW-0732">Signal</keyword>